<protein>
    <recommendedName>
        <fullName evidence="3">SnoaL-like domain-containing protein</fullName>
    </recommendedName>
</protein>
<evidence type="ECO:0000313" key="2">
    <source>
        <dbReference type="Proteomes" id="UP000239800"/>
    </source>
</evidence>
<evidence type="ECO:0000313" key="1">
    <source>
        <dbReference type="EMBL" id="PQB03972.1"/>
    </source>
</evidence>
<comment type="caution">
    <text evidence="1">The sequence shown here is derived from an EMBL/GenBank/DDBJ whole genome shotgun (WGS) entry which is preliminary data.</text>
</comment>
<dbReference type="EMBL" id="MQUB01000001">
    <property type="protein sequence ID" value="PQB03972.1"/>
    <property type="molecule type" value="Genomic_DNA"/>
</dbReference>
<keyword evidence="2" id="KW-1185">Reference proteome</keyword>
<proteinExistence type="predicted"/>
<reference evidence="1 2" key="1">
    <citation type="submission" date="2016-11" db="EMBL/GenBank/DDBJ databases">
        <title>Trade-off between light-utilization and light-protection in marine flavobacteria.</title>
        <authorList>
            <person name="Kumagai Y."/>
        </authorList>
    </citation>
    <scope>NUCLEOTIDE SEQUENCE [LARGE SCALE GENOMIC DNA]</scope>
    <source>
        <strain evidence="1 2">NBRC 107741</strain>
    </source>
</reference>
<dbReference type="GO" id="GO:0030638">
    <property type="term" value="P:polyketide metabolic process"/>
    <property type="evidence" value="ECO:0007669"/>
    <property type="project" value="InterPro"/>
</dbReference>
<name>A0A2S7KMY4_9FLAO</name>
<dbReference type="AlphaFoldDB" id="A0A2S7KMY4"/>
<sequence length="155" mass="17440">MMVFVSCAGDQAKTSANIQLVEDYVEAVENLDYDAMSNYLAEDYMGYGPSRNDSINKLDGVASWKLNVETLYEKIDYKRSRNMAVVVSDGDNAGEWVSNWAELEITYQGDLPSVTILANTIYKIENGKIARSFTFYNEADALEQLGYVFINPNEL</sequence>
<evidence type="ECO:0008006" key="3">
    <source>
        <dbReference type="Google" id="ProtNLM"/>
    </source>
</evidence>
<dbReference type="Gene3D" id="3.10.450.50">
    <property type="match status" value="1"/>
</dbReference>
<dbReference type="InterPro" id="IPR009959">
    <property type="entry name" value="Cyclase_SnoaL-like"/>
</dbReference>
<dbReference type="Proteomes" id="UP000239800">
    <property type="component" value="Unassembled WGS sequence"/>
</dbReference>
<dbReference type="InterPro" id="IPR032710">
    <property type="entry name" value="NTF2-like_dom_sf"/>
</dbReference>
<dbReference type="SUPFAM" id="SSF54427">
    <property type="entry name" value="NTF2-like"/>
    <property type="match status" value="1"/>
</dbReference>
<dbReference type="Pfam" id="PF07366">
    <property type="entry name" value="SnoaL"/>
    <property type="match status" value="1"/>
</dbReference>
<accession>A0A2S7KMY4</accession>
<gene>
    <name evidence="1" type="ORF">BST85_02915</name>
</gene>
<organism evidence="1 2">
    <name type="scientific">Aureitalea marina</name>
    <dbReference type="NCBI Taxonomy" id="930804"/>
    <lineage>
        <taxon>Bacteria</taxon>
        <taxon>Pseudomonadati</taxon>
        <taxon>Bacteroidota</taxon>
        <taxon>Flavobacteriia</taxon>
        <taxon>Flavobacteriales</taxon>
        <taxon>Flavobacteriaceae</taxon>
        <taxon>Aureitalea</taxon>
    </lineage>
</organism>